<dbReference type="PROSITE" id="PS51470">
    <property type="entry name" value="FG_GAP"/>
    <property type="match status" value="11"/>
</dbReference>
<dbReference type="GO" id="GO:0007160">
    <property type="term" value="P:cell-matrix adhesion"/>
    <property type="evidence" value="ECO:0007669"/>
    <property type="project" value="TreeGrafter"/>
</dbReference>
<dbReference type="InterPro" id="IPR028994">
    <property type="entry name" value="Integrin_alpha_N"/>
</dbReference>
<evidence type="ECO:0000256" key="3">
    <source>
        <dbReference type="ARBA" id="ARBA00023180"/>
    </source>
</evidence>
<dbReference type="SUPFAM" id="SSF69318">
    <property type="entry name" value="Integrin alpha N-terminal domain"/>
    <property type="match status" value="3"/>
</dbReference>
<dbReference type="InterPro" id="IPR013517">
    <property type="entry name" value="FG-GAP"/>
</dbReference>
<dbReference type="GO" id="GO:0007229">
    <property type="term" value="P:integrin-mediated signaling pathway"/>
    <property type="evidence" value="ECO:0007669"/>
    <property type="project" value="TreeGrafter"/>
</dbReference>
<accession>A0A956NCY7</accession>
<dbReference type="PRINTS" id="PR01185">
    <property type="entry name" value="INTEGRINA"/>
</dbReference>
<evidence type="ECO:0000313" key="5">
    <source>
        <dbReference type="Proteomes" id="UP000739538"/>
    </source>
</evidence>
<dbReference type="InterPro" id="IPR013519">
    <property type="entry name" value="Int_alpha_beta-p"/>
</dbReference>
<dbReference type="Proteomes" id="UP000739538">
    <property type="component" value="Unassembled WGS sequence"/>
</dbReference>
<evidence type="ECO:0000256" key="1">
    <source>
        <dbReference type="ARBA" id="ARBA00022729"/>
    </source>
</evidence>
<name>A0A956NCY7_UNCEI</name>
<evidence type="ECO:0000256" key="2">
    <source>
        <dbReference type="ARBA" id="ARBA00022737"/>
    </source>
</evidence>
<dbReference type="Pfam" id="PF01839">
    <property type="entry name" value="FG-GAP"/>
    <property type="match status" value="11"/>
</dbReference>
<dbReference type="SMART" id="SM00191">
    <property type="entry name" value="Int_alpha"/>
    <property type="match status" value="13"/>
</dbReference>
<dbReference type="Gene3D" id="2.130.10.130">
    <property type="entry name" value="Integrin alpha, N-terminal"/>
    <property type="match status" value="7"/>
</dbReference>
<dbReference type="PANTHER" id="PTHR23220">
    <property type="entry name" value="INTEGRIN ALPHA"/>
    <property type="match status" value="1"/>
</dbReference>
<dbReference type="NCBIfam" id="TIGR04183">
    <property type="entry name" value="Por_Secre_tail"/>
    <property type="match status" value="1"/>
</dbReference>
<dbReference type="Gene3D" id="2.60.40.4070">
    <property type="match status" value="1"/>
</dbReference>
<dbReference type="InterPro" id="IPR026444">
    <property type="entry name" value="Secre_tail"/>
</dbReference>
<dbReference type="EMBL" id="JAGQHS010000039">
    <property type="protein sequence ID" value="MCA9756031.1"/>
    <property type="molecule type" value="Genomic_DNA"/>
</dbReference>
<dbReference type="GO" id="GO:0033627">
    <property type="term" value="P:cell adhesion mediated by integrin"/>
    <property type="evidence" value="ECO:0007669"/>
    <property type="project" value="TreeGrafter"/>
</dbReference>
<dbReference type="PANTHER" id="PTHR23220:SF122">
    <property type="entry name" value="INTEGRIN ALPHA-PS1"/>
    <property type="match status" value="1"/>
</dbReference>
<dbReference type="InterPro" id="IPR000413">
    <property type="entry name" value="Integrin_alpha"/>
</dbReference>
<gene>
    <name evidence="4" type="ORF">KDA27_09535</name>
</gene>
<dbReference type="GO" id="GO:0005178">
    <property type="term" value="F:integrin binding"/>
    <property type="evidence" value="ECO:0007669"/>
    <property type="project" value="TreeGrafter"/>
</dbReference>
<dbReference type="GO" id="GO:0008305">
    <property type="term" value="C:integrin complex"/>
    <property type="evidence" value="ECO:0007669"/>
    <property type="project" value="InterPro"/>
</dbReference>
<dbReference type="AlphaFoldDB" id="A0A956NCY7"/>
<reference evidence="4" key="1">
    <citation type="submission" date="2020-04" db="EMBL/GenBank/DDBJ databases">
        <authorList>
            <person name="Zhang T."/>
        </authorList>
    </citation>
    <scope>NUCLEOTIDE SEQUENCE</scope>
    <source>
        <strain evidence="4">HKST-UBA02</strain>
    </source>
</reference>
<sequence length="1137" mass="116189">MPIRSLSLAQVLTRVLMPVRGLTCRSALGPAFGLTLGLALTLSASVARALPVFDWFGEGSQTAEAFGFGATPAGDVNGDGYDDFVVASPYYDLNGSDRGRVRAYYGSPSGLGVTSWQYDGEVAGAHLGYSAAGVGDVNGDGYDDVVLGAPLAQVGNHPYNGFASLYFGTAAGLPLEPDWYAIGANEDDLLGTQVAGLGDINGDGYADFGIGTPGFDVGGSLSAGKVDVYLGGPGDPVLLTTVFGSFPSSLVGTIFFGVDFNGDGYSDLVYLEFQADASAKYRIESGSPGGLVATSIEFVSGNLLGTSGAPGGDINGDGYEDILLGAANDGAPSESGIVRVVYGAATVGEIAYWTLTEAVAGTHFGNVVAPAGDVNGDGYADFMAQAKDVGGGAEVRFYFGAPDEGEERVDTAYWTSAEFADDYYGWRLGTAGDVDGDGHSDLFIASPYLDGAVSGAGRVDLFRGGTDAPGELATFYNDGESQGDLYGTAVAFGDFNGDGADDIVVGSGSIDLVGNDSGRVYVYYGPAAPNAAPDWVADGENSSILLGDAVASALDVDGDGYEDLLVGAPGYDAGRGQARLYRGGASGLELMPSWTALGDAATDAFGFSVASAGDVDADGFADVIIGAPGTSASNRRGKAMVFRGQPGGLEASPSWIAIGDQPDSELGFSVASAGDVDGDGYGDVIVGAPRLDGTNANEGAAFVYFGSSTGISPAAPWPILGGTGGARLGYSVASAGDVDADGFGDVVVGAPFHGSGGRAVIYHGASTLPGFGLEKEWTAPQAGARFGWSVAAADLDRDGRSDIVVGAPGVDNGQIDEGQIWAYRAPFTDTNAWFANDGNVDFCGHGSSVAVGDFSGDGVGDILGGAPGLLGTSSSDGTVYLWPGNGLWRSGEVAPSLTEGVARTWRMRTPSDDGPVALLGAVEGAGIRIAGTLQSPLGRDRLRLEVEVKPTGIPFDGTGTEISSVFDTGAPVSGVGSHVAADLFVPELGTDAYHYRVRMLGEHPLWKRSPWYTPVRNAPTATDFRTGLDVAGLGDGGPDGTGSTVVDVSSRLIAAPNPFPASTELSFHLAHSGHTSLVVYDLQGRQVDRIFDGWLEAGTNAIRWDAPATLPAGVYFARLGTVGGTTELRVVRITRSR</sequence>
<keyword evidence="3" id="KW-0325">Glycoprotein</keyword>
<dbReference type="GO" id="GO:0009897">
    <property type="term" value="C:external side of plasma membrane"/>
    <property type="evidence" value="ECO:0007669"/>
    <property type="project" value="TreeGrafter"/>
</dbReference>
<protein>
    <submittedName>
        <fullName evidence="4">FG-GAP repeat protein</fullName>
    </submittedName>
</protein>
<organism evidence="4 5">
    <name type="scientific">Eiseniibacteriota bacterium</name>
    <dbReference type="NCBI Taxonomy" id="2212470"/>
    <lineage>
        <taxon>Bacteria</taxon>
        <taxon>Candidatus Eiseniibacteriota</taxon>
    </lineage>
</organism>
<dbReference type="GO" id="GO:0098609">
    <property type="term" value="P:cell-cell adhesion"/>
    <property type="evidence" value="ECO:0007669"/>
    <property type="project" value="TreeGrafter"/>
</dbReference>
<proteinExistence type="predicted"/>
<reference evidence="4" key="2">
    <citation type="journal article" date="2021" name="Microbiome">
        <title>Successional dynamics and alternative stable states in a saline activated sludge microbial community over 9 years.</title>
        <authorList>
            <person name="Wang Y."/>
            <person name="Ye J."/>
            <person name="Ju F."/>
            <person name="Liu L."/>
            <person name="Boyd J.A."/>
            <person name="Deng Y."/>
            <person name="Parks D.H."/>
            <person name="Jiang X."/>
            <person name="Yin X."/>
            <person name="Woodcroft B.J."/>
            <person name="Tyson G.W."/>
            <person name="Hugenholtz P."/>
            <person name="Polz M.F."/>
            <person name="Zhang T."/>
        </authorList>
    </citation>
    <scope>NUCLEOTIDE SEQUENCE</scope>
    <source>
        <strain evidence="4">HKST-UBA02</strain>
    </source>
</reference>
<keyword evidence="1" id="KW-0732">Signal</keyword>
<comment type="caution">
    <text evidence="4">The sequence shown here is derived from an EMBL/GenBank/DDBJ whole genome shotgun (WGS) entry which is preliminary data.</text>
</comment>
<evidence type="ECO:0000313" key="4">
    <source>
        <dbReference type="EMBL" id="MCA9756031.1"/>
    </source>
</evidence>
<keyword evidence="2" id="KW-0677">Repeat</keyword>